<gene>
    <name evidence="1" type="ORF">GGQ74_000861</name>
</gene>
<proteinExistence type="predicted"/>
<reference evidence="1 2" key="1">
    <citation type="submission" date="2020-03" db="EMBL/GenBank/DDBJ databases">
        <title>Genomic Encyclopedia of Type Strains, Phase IV (KMG-IV): sequencing the most valuable type-strain genomes for metagenomic binning, comparative biology and taxonomic classification.</title>
        <authorList>
            <person name="Goeker M."/>
        </authorList>
    </citation>
    <scope>NUCLEOTIDE SEQUENCE [LARGE SCALE GENOMIC DNA]</scope>
    <source>
        <strain evidence="1 2">DSM 24233</strain>
    </source>
</reference>
<accession>A0A846QG60</accession>
<sequence length="79" mass="9100">MGRRIIRPTLPLDFGPGVPREKRLELWMRDHGLTFKDIAAQLGVHHTWPGKVLVAKTEKLTPERRRQLVEIVGLPEELV</sequence>
<dbReference type="GO" id="GO:0016829">
    <property type="term" value="F:lyase activity"/>
    <property type="evidence" value="ECO:0007669"/>
    <property type="project" value="UniProtKB-KW"/>
</dbReference>
<protein>
    <submittedName>
        <fullName evidence="1">Cyanate lyase</fullName>
    </submittedName>
</protein>
<dbReference type="AlphaFoldDB" id="A0A846QG60"/>
<evidence type="ECO:0000313" key="1">
    <source>
        <dbReference type="EMBL" id="NJB67221.1"/>
    </source>
</evidence>
<evidence type="ECO:0000313" key="2">
    <source>
        <dbReference type="Proteomes" id="UP000580856"/>
    </source>
</evidence>
<dbReference type="Proteomes" id="UP000580856">
    <property type="component" value="Unassembled WGS sequence"/>
</dbReference>
<keyword evidence="1" id="KW-0456">Lyase</keyword>
<comment type="caution">
    <text evidence="1">The sequence shown here is derived from an EMBL/GenBank/DDBJ whole genome shotgun (WGS) entry which is preliminary data.</text>
</comment>
<dbReference type="EMBL" id="JAATJA010000001">
    <property type="protein sequence ID" value="NJB67221.1"/>
    <property type="molecule type" value="Genomic_DNA"/>
</dbReference>
<keyword evidence="2" id="KW-1185">Reference proteome</keyword>
<name>A0A846QG60_9BACT</name>
<organism evidence="1 2">
    <name type="scientific">Desulfobaculum xiamenense</name>
    <dbReference type="NCBI Taxonomy" id="995050"/>
    <lineage>
        <taxon>Bacteria</taxon>
        <taxon>Pseudomonadati</taxon>
        <taxon>Thermodesulfobacteriota</taxon>
        <taxon>Desulfovibrionia</taxon>
        <taxon>Desulfovibrionales</taxon>
        <taxon>Desulfovibrionaceae</taxon>
        <taxon>Desulfobaculum</taxon>
    </lineage>
</organism>